<dbReference type="SUPFAM" id="SSF53218">
    <property type="entry name" value="Molybdenum cofactor biosynthesis proteins"/>
    <property type="match status" value="1"/>
</dbReference>
<evidence type="ECO:0000256" key="1">
    <source>
        <dbReference type="ARBA" id="ARBA00005046"/>
    </source>
</evidence>
<dbReference type="Gene3D" id="2.170.190.11">
    <property type="entry name" value="Molybdopterin biosynthesis moea protein, domain 3"/>
    <property type="match status" value="1"/>
</dbReference>
<evidence type="ECO:0000256" key="2">
    <source>
        <dbReference type="ARBA" id="ARBA00023150"/>
    </source>
</evidence>
<dbReference type="InterPro" id="IPR005110">
    <property type="entry name" value="MoeA_linker/N"/>
</dbReference>
<dbReference type="CDD" id="cd00887">
    <property type="entry name" value="MoeA"/>
    <property type="match status" value="1"/>
</dbReference>
<dbReference type="PROSITE" id="PS01079">
    <property type="entry name" value="MOCF_BIOSYNTHESIS_2"/>
    <property type="match status" value="1"/>
</dbReference>
<dbReference type="Proteomes" id="UP000195137">
    <property type="component" value="Unassembled WGS sequence"/>
</dbReference>
<evidence type="ECO:0000313" key="5">
    <source>
        <dbReference type="Proteomes" id="UP000195137"/>
    </source>
</evidence>
<dbReference type="PANTHER" id="PTHR10192:SF19">
    <property type="entry name" value="MOLYBDOPTERIN BIOSYNTHESIS PROTEIN MJ0666-RELATED"/>
    <property type="match status" value="1"/>
</dbReference>
<dbReference type="GO" id="GO:0061599">
    <property type="term" value="F:molybdopterin molybdotransferase activity"/>
    <property type="evidence" value="ECO:0007669"/>
    <property type="project" value="TreeGrafter"/>
</dbReference>
<dbReference type="InterPro" id="IPR036425">
    <property type="entry name" value="MoaB/Mog-like_dom_sf"/>
</dbReference>
<dbReference type="SUPFAM" id="SSF63882">
    <property type="entry name" value="MoeA N-terminal region -like"/>
    <property type="match status" value="1"/>
</dbReference>
<dbReference type="InterPro" id="IPR036688">
    <property type="entry name" value="MoeA_C_domain_IV_sf"/>
</dbReference>
<name>A0A1Y3GA73_9EURY</name>
<comment type="caution">
    <text evidence="4">The sequence shown here is derived from an EMBL/GenBank/DDBJ whole genome shotgun (WGS) entry which is preliminary data.</text>
</comment>
<dbReference type="InterPro" id="IPR008284">
    <property type="entry name" value="MoCF_biosynth_CS"/>
</dbReference>
<dbReference type="GO" id="GO:0006777">
    <property type="term" value="P:Mo-molybdopterin cofactor biosynthetic process"/>
    <property type="evidence" value="ECO:0007669"/>
    <property type="project" value="UniProtKB-KW"/>
</dbReference>
<dbReference type="SUPFAM" id="SSF63867">
    <property type="entry name" value="MoeA C-terminal domain-like"/>
    <property type="match status" value="1"/>
</dbReference>
<dbReference type="Pfam" id="PF00994">
    <property type="entry name" value="MoCF_biosynth"/>
    <property type="match status" value="1"/>
</dbReference>
<dbReference type="RefSeq" id="WP_086637614.1">
    <property type="nucleotide sequence ID" value="NZ_MRZU01000004.1"/>
</dbReference>
<sequence>MKKKNGFKNLTPIEKAKKTYLNKIKPIKTTEKIQIKKSLGRAIARDIKSPTDLPHYNRSAMDGYAVKAENTYGATQTNPITLKIKEKNPNQMECVRVHTGSEIPKTTDAVIKIENTEKNNQTLKTYKPVSPGENISQKGEDVTKNQTILKQGHTLKPMDISLLRTLQIEKITVMKKPTIAIIPTGDEVIKPGNKPKPGQVIESNSIAISMMIKKWGGKPTTHPITPDQPQKIEKAIQQNQDKDIITVIGGSSVGKRDHTAQVIKQNGEIYIEGIAIKPGKPTILGKTNNTPTIGLPGYPVAAAIAAQTFLKPTIHKKGKIKPKHQWKTQATLTRKIHSEPGYQTYTRVKLNNNKATPLRTSGAGIITSITRADGIAIIPSQSEGKDKGETIEVIPIE</sequence>
<dbReference type="AlphaFoldDB" id="A0A1Y3GA73"/>
<dbReference type="InterPro" id="IPR005111">
    <property type="entry name" value="MoeA_C_domain_IV"/>
</dbReference>
<dbReference type="Gene3D" id="3.40.980.10">
    <property type="entry name" value="MoaB/Mog-like domain"/>
    <property type="match status" value="1"/>
</dbReference>
<dbReference type="OrthoDB" id="31371at2157"/>
<dbReference type="SMART" id="SM00852">
    <property type="entry name" value="MoCF_biosynth"/>
    <property type="match status" value="1"/>
</dbReference>
<organism evidence="4 5">
    <name type="scientific">Methanonatronarchaeum thermophilum</name>
    <dbReference type="NCBI Taxonomy" id="1927129"/>
    <lineage>
        <taxon>Archaea</taxon>
        <taxon>Methanobacteriati</taxon>
        <taxon>Methanobacteriota</taxon>
        <taxon>Methanonatronarchaeia</taxon>
        <taxon>Methanonatronarchaeales</taxon>
        <taxon>Methanonatronarchaeaceae</taxon>
        <taxon>Methanonatronarchaeum</taxon>
    </lineage>
</organism>
<evidence type="ECO:0000259" key="3">
    <source>
        <dbReference type="SMART" id="SM00852"/>
    </source>
</evidence>
<dbReference type="UniPathway" id="UPA00344"/>
<dbReference type="InterPro" id="IPR038987">
    <property type="entry name" value="MoeA-like"/>
</dbReference>
<evidence type="ECO:0000313" key="4">
    <source>
        <dbReference type="EMBL" id="OUJ18328.1"/>
    </source>
</evidence>
<comment type="pathway">
    <text evidence="1">Cofactor biosynthesis; molybdopterin biosynthesis.</text>
</comment>
<keyword evidence="2" id="KW-0501">Molybdenum cofactor biosynthesis</keyword>
<dbReference type="EMBL" id="MRZU01000004">
    <property type="protein sequence ID" value="OUJ18328.1"/>
    <property type="molecule type" value="Genomic_DNA"/>
</dbReference>
<accession>A0A1Y3GA73</accession>
<dbReference type="Pfam" id="PF03453">
    <property type="entry name" value="MoeA_N"/>
    <property type="match status" value="1"/>
</dbReference>
<feature type="domain" description="MoaB/Mog" evidence="3">
    <location>
        <begin position="180"/>
        <end position="316"/>
    </location>
</feature>
<proteinExistence type="predicted"/>
<dbReference type="InterPro" id="IPR001453">
    <property type="entry name" value="MoaB/Mog_dom"/>
</dbReference>
<keyword evidence="5" id="KW-1185">Reference proteome</keyword>
<dbReference type="Gene3D" id="3.90.105.10">
    <property type="entry name" value="Molybdopterin biosynthesis moea protein, domain 2"/>
    <property type="match status" value="1"/>
</dbReference>
<reference evidence="4 5" key="1">
    <citation type="submission" date="2016-12" db="EMBL/GenBank/DDBJ databases">
        <title>Discovery of methanogenic haloarchaea.</title>
        <authorList>
            <person name="Sorokin D.Y."/>
            <person name="Makarova K.S."/>
            <person name="Abbas B."/>
            <person name="Ferrer M."/>
            <person name="Golyshin P.N."/>
        </authorList>
    </citation>
    <scope>NUCLEOTIDE SEQUENCE [LARGE SCALE GENOMIC DNA]</scope>
    <source>
        <strain evidence="4">AMET1</strain>
    </source>
</reference>
<dbReference type="GO" id="GO:0005737">
    <property type="term" value="C:cytoplasm"/>
    <property type="evidence" value="ECO:0007669"/>
    <property type="project" value="TreeGrafter"/>
</dbReference>
<dbReference type="InterPro" id="IPR036135">
    <property type="entry name" value="MoeA_linker/N_sf"/>
</dbReference>
<dbReference type="PANTHER" id="PTHR10192">
    <property type="entry name" value="MOLYBDOPTERIN BIOSYNTHESIS PROTEIN"/>
    <property type="match status" value="1"/>
</dbReference>
<dbReference type="Gene3D" id="2.40.340.10">
    <property type="entry name" value="MoeA, C-terminal, domain IV"/>
    <property type="match status" value="1"/>
</dbReference>
<protein>
    <submittedName>
        <fullName evidence="4">Molybdopterin biosynthesis enzyme</fullName>
    </submittedName>
</protein>
<dbReference type="Pfam" id="PF03454">
    <property type="entry name" value="MoeA_C"/>
    <property type="match status" value="1"/>
</dbReference>
<gene>
    <name evidence="4" type="ORF">AMET1_1240</name>
</gene>